<dbReference type="AlphaFoldDB" id="A0A8J5SHG2"/>
<evidence type="ECO:0000313" key="1">
    <source>
        <dbReference type="EMBL" id="KAG8068922.1"/>
    </source>
</evidence>
<protein>
    <submittedName>
        <fullName evidence="1">Uncharacterized protein</fullName>
    </submittedName>
</protein>
<gene>
    <name evidence="1" type="ORF">GUJ93_ZPchr0005g15192</name>
</gene>
<accession>A0A8J5SHG2</accession>
<reference evidence="1" key="1">
    <citation type="journal article" date="2021" name="bioRxiv">
        <title>Whole Genome Assembly and Annotation of Northern Wild Rice, Zizania palustris L., Supports a Whole Genome Duplication in the Zizania Genus.</title>
        <authorList>
            <person name="Haas M."/>
            <person name="Kono T."/>
            <person name="Macchietto M."/>
            <person name="Millas R."/>
            <person name="McGilp L."/>
            <person name="Shao M."/>
            <person name="Duquette J."/>
            <person name="Hirsch C.N."/>
            <person name="Kimball J."/>
        </authorList>
    </citation>
    <scope>NUCLEOTIDE SEQUENCE</scope>
    <source>
        <tissue evidence="1">Fresh leaf tissue</tissue>
    </source>
</reference>
<evidence type="ECO:0000313" key="2">
    <source>
        <dbReference type="Proteomes" id="UP000729402"/>
    </source>
</evidence>
<organism evidence="1 2">
    <name type="scientific">Zizania palustris</name>
    <name type="common">Northern wild rice</name>
    <dbReference type="NCBI Taxonomy" id="103762"/>
    <lineage>
        <taxon>Eukaryota</taxon>
        <taxon>Viridiplantae</taxon>
        <taxon>Streptophyta</taxon>
        <taxon>Embryophyta</taxon>
        <taxon>Tracheophyta</taxon>
        <taxon>Spermatophyta</taxon>
        <taxon>Magnoliopsida</taxon>
        <taxon>Liliopsida</taxon>
        <taxon>Poales</taxon>
        <taxon>Poaceae</taxon>
        <taxon>BOP clade</taxon>
        <taxon>Oryzoideae</taxon>
        <taxon>Oryzeae</taxon>
        <taxon>Zizaniinae</taxon>
        <taxon>Zizania</taxon>
    </lineage>
</organism>
<comment type="caution">
    <text evidence="1">The sequence shown here is derived from an EMBL/GenBank/DDBJ whole genome shotgun (WGS) entry which is preliminary data.</text>
</comment>
<keyword evidence="2" id="KW-1185">Reference proteome</keyword>
<proteinExistence type="predicted"/>
<sequence length="83" mass="9301">MAMGYSLTGRGSSYPSLKKCIFLLFIPIPGFEDDFHLSPSSIRRWGGDAVGNWDDKVWWGVVRVDGPIMTWLVWRGVAAEGHC</sequence>
<dbReference type="Proteomes" id="UP000729402">
    <property type="component" value="Unassembled WGS sequence"/>
</dbReference>
<reference evidence="1" key="2">
    <citation type="submission" date="2021-02" db="EMBL/GenBank/DDBJ databases">
        <authorList>
            <person name="Kimball J.A."/>
            <person name="Haas M.W."/>
            <person name="Macchietto M."/>
            <person name="Kono T."/>
            <person name="Duquette J."/>
            <person name="Shao M."/>
        </authorList>
    </citation>
    <scope>NUCLEOTIDE SEQUENCE</scope>
    <source>
        <tissue evidence="1">Fresh leaf tissue</tissue>
    </source>
</reference>
<name>A0A8J5SHG2_ZIZPA</name>
<dbReference type="EMBL" id="JAAALK010000284">
    <property type="protein sequence ID" value="KAG8068922.1"/>
    <property type="molecule type" value="Genomic_DNA"/>
</dbReference>